<dbReference type="RefSeq" id="WP_210353588.1">
    <property type="nucleotide sequence ID" value="NZ_JAEQMU010000001.1"/>
</dbReference>
<evidence type="ECO:0000313" key="1">
    <source>
        <dbReference type="EMBL" id="MFD2555229.1"/>
    </source>
</evidence>
<dbReference type="EMBL" id="JBHULD010000014">
    <property type="protein sequence ID" value="MFD2555229.1"/>
    <property type="molecule type" value="Genomic_DNA"/>
</dbReference>
<proteinExistence type="predicted"/>
<organism evidence="1 2">
    <name type="scientific">Sphingobacterium tabacisoli</name>
    <dbReference type="NCBI Taxonomy" id="2044855"/>
    <lineage>
        <taxon>Bacteria</taxon>
        <taxon>Pseudomonadati</taxon>
        <taxon>Bacteroidota</taxon>
        <taxon>Sphingobacteriia</taxon>
        <taxon>Sphingobacteriales</taxon>
        <taxon>Sphingobacteriaceae</taxon>
        <taxon>Sphingobacterium</taxon>
    </lineage>
</organism>
<dbReference type="Proteomes" id="UP001597440">
    <property type="component" value="Unassembled WGS sequence"/>
</dbReference>
<gene>
    <name evidence="1" type="ORF">ACFSQW_12555</name>
</gene>
<protein>
    <submittedName>
        <fullName evidence="1">Uncharacterized protein</fullName>
    </submittedName>
</protein>
<reference evidence="2" key="1">
    <citation type="journal article" date="2019" name="Int. J. Syst. Evol. Microbiol.">
        <title>The Global Catalogue of Microorganisms (GCM) 10K type strain sequencing project: providing services to taxonomists for standard genome sequencing and annotation.</title>
        <authorList>
            <consortium name="The Broad Institute Genomics Platform"/>
            <consortium name="The Broad Institute Genome Sequencing Center for Infectious Disease"/>
            <person name="Wu L."/>
            <person name="Ma J."/>
        </authorList>
    </citation>
    <scope>NUCLEOTIDE SEQUENCE [LARGE SCALE GENOMIC DNA]</scope>
    <source>
        <strain evidence="2">KCTC 52298</strain>
    </source>
</reference>
<evidence type="ECO:0000313" key="2">
    <source>
        <dbReference type="Proteomes" id="UP001597440"/>
    </source>
</evidence>
<accession>A0ABW5L2I8</accession>
<keyword evidence="2" id="KW-1185">Reference proteome</keyword>
<sequence length="55" mass="6226">MIGSENYQTHISLTKIIYRADYITIQQTQEGWKVSKTATTSPYASDTLDKPKESS</sequence>
<comment type="caution">
    <text evidence="1">The sequence shown here is derived from an EMBL/GenBank/DDBJ whole genome shotgun (WGS) entry which is preliminary data.</text>
</comment>
<name>A0ABW5L2I8_9SPHI</name>